<gene>
    <name evidence="1" type="ORF">BJ322DRAFT_1015817</name>
</gene>
<protein>
    <submittedName>
        <fullName evidence="1">Uncharacterized protein</fullName>
    </submittedName>
</protein>
<reference evidence="1" key="2">
    <citation type="submission" date="2020-11" db="EMBL/GenBank/DDBJ databases">
        <authorList>
            <consortium name="DOE Joint Genome Institute"/>
            <person name="Kuo A."/>
            <person name="Miyauchi S."/>
            <person name="Kiss E."/>
            <person name="Drula E."/>
            <person name="Kohler A."/>
            <person name="Sanchez-Garcia M."/>
            <person name="Andreopoulos B."/>
            <person name="Barry K.W."/>
            <person name="Bonito G."/>
            <person name="Buee M."/>
            <person name="Carver A."/>
            <person name="Chen C."/>
            <person name="Cichocki N."/>
            <person name="Clum A."/>
            <person name="Culley D."/>
            <person name="Crous P.W."/>
            <person name="Fauchery L."/>
            <person name="Girlanda M."/>
            <person name="Hayes R."/>
            <person name="Keri Z."/>
            <person name="Labutti K."/>
            <person name="Lipzen A."/>
            <person name="Lombard V."/>
            <person name="Magnuson J."/>
            <person name="Maillard F."/>
            <person name="Morin E."/>
            <person name="Murat C."/>
            <person name="Nolan M."/>
            <person name="Ohm R."/>
            <person name="Pangilinan J."/>
            <person name="Pereira M."/>
            <person name="Perotto S."/>
            <person name="Peter M."/>
            <person name="Riley R."/>
            <person name="Sitrit Y."/>
            <person name="Stielow B."/>
            <person name="Szollosi G."/>
            <person name="Zifcakova L."/>
            <person name="Stursova M."/>
            <person name="Spatafora J.W."/>
            <person name="Tedersoo L."/>
            <person name="Vaario L.-M."/>
            <person name="Yamada A."/>
            <person name="Yan M."/>
            <person name="Wang P."/>
            <person name="Xu J."/>
            <person name="Bruns T."/>
            <person name="Baldrian P."/>
            <person name="Vilgalys R."/>
            <person name="Henrissat B."/>
            <person name="Grigoriev I.V."/>
            <person name="Hibbett D."/>
            <person name="Nagy L.G."/>
            <person name="Martin F.M."/>
        </authorList>
    </citation>
    <scope>NUCLEOTIDE SEQUENCE</scope>
    <source>
        <strain evidence="1">UH-Tt-Lm1</strain>
    </source>
</reference>
<reference evidence="1" key="1">
    <citation type="journal article" date="2020" name="Nat. Commun.">
        <title>Large-scale genome sequencing of mycorrhizal fungi provides insights into the early evolution of symbiotic traits.</title>
        <authorList>
            <person name="Miyauchi S."/>
            <person name="Kiss E."/>
            <person name="Kuo A."/>
            <person name="Drula E."/>
            <person name="Kohler A."/>
            <person name="Sanchez-Garcia M."/>
            <person name="Morin E."/>
            <person name="Andreopoulos B."/>
            <person name="Barry K.W."/>
            <person name="Bonito G."/>
            <person name="Buee M."/>
            <person name="Carver A."/>
            <person name="Chen C."/>
            <person name="Cichocki N."/>
            <person name="Clum A."/>
            <person name="Culley D."/>
            <person name="Crous P.W."/>
            <person name="Fauchery L."/>
            <person name="Girlanda M."/>
            <person name="Hayes R.D."/>
            <person name="Keri Z."/>
            <person name="LaButti K."/>
            <person name="Lipzen A."/>
            <person name="Lombard V."/>
            <person name="Magnuson J."/>
            <person name="Maillard F."/>
            <person name="Murat C."/>
            <person name="Nolan M."/>
            <person name="Ohm R.A."/>
            <person name="Pangilinan J."/>
            <person name="Pereira M.F."/>
            <person name="Perotto S."/>
            <person name="Peter M."/>
            <person name="Pfister S."/>
            <person name="Riley R."/>
            <person name="Sitrit Y."/>
            <person name="Stielow J.B."/>
            <person name="Szollosi G."/>
            <person name="Zifcakova L."/>
            <person name="Stursova M."/>
            <person name="Spatafora J.W."/>
            <person name="Tedersoo L."/>
            <person name="Vaario L.M."/>
            <person name="Yamada A."/>
            <person name="Yan M."/>
            <person name="Wang P."/>
            <person name="Xu J."/>
            <person name="Bruns T."/>
            <person name="Baldrian P."/>
            <person name="Vilgalys R."/>
            <person name="Dunand C."/>
            <person name="Henrissat B."/>
            <person name="Grigoriev I.V."/>
            <person name="Hibbett D."/>
            <person name="Nagy L.G."/>
            <person name="Martin F.M."/>
        </authorList>
    </citation>
    <scope>NUCLEOTIDE SEQUENCE</scope>
    <source>
        <strain evidence="1">UH-Tt-Lm1</strain>
    </source>
</reference>
<evidence type="ECO:0000313" key="1">
    <source>
        <dbReference type="EMBL" id="KAF9791863.1"/>
    </source>
</evidence>
<dbReference type="AlphaFoldDB" id="A0A9P6HNL0"/>
<dbReference type="Proteomes" id="UP000736335">
    <property type="component" value="Unassembled WGS sequence"/>
</dbReference>
<dbReference type="OrthoDB" id="2745898at2759"/>
<name>A0A9P6HNL0_9AGAM</name>
<organism evidence="1 2">
    <name type="scientific">Thelephora terrestris</name>
    <dbReference type="NCBI Taxonomy" id="56493"/>
    <lineage>
        <taxon>Eukaryota</taxon>
        <taxon>Fungi</taxon>
        <taxon>Dikarya</taxon>
        <taxon>Basidiomycota</taxon>
        <taxon>Agaricomycotina</taxon>
        <taxon>Agaricomycetes</taxon>
        <taxon>Thelephorales</taxon>
        <taxon>Thelephoraceae</taxon>
        <taxon>Thelephora</taxon>
    </lineage>
</organism>
<keyword evidence="2" id="KW-1185">Reference proteome</keyword>
<dbReference type="EMBL" id="WIUZ02000001">
    <property type="protein sequence ID" value="KAF9791863.1"/>
    <property type="molecule type" value="Genomic_DNA"/>
</dbReference>
<evidence type="ECO:0000313" key="2">
    <source>
        <dbReference type="Proteomes" id="UP000736335"/>
    </source>
</evidence>
<proteinExistence type="predicted"/>
<accession>A0A9P6HNL0</accession>
<comment type="caution">
    <text evidence="1">The sequence shown here is derived from an EMBL/GenBank/DDBJ whole genome shotgun (WGS) entry which is preliminary data.</text>
</comment>
<sequence>MKTAPQEIVDMVIGFLAEDRASLLACALAGTSLYSPTRAHLFAEIEVNSLQRFQELLELSSASLMTFEHETLNSFSSVRTISIRDVATWITPEVLPTLLFLPLLAPFQNVKVFRIDSLTLPCCIEARALPTVLAPPLGIGPRVKVGAGGLGASRGVPTSESFSDSRDFLSGQDRSTASLEALILGNCQVPSLGWFLHYVSYFPNLKSLSLIDFTWGSVYGKDVSQAPTVWHPQPTVRPSGRLRELTLNSQYTPLVACVPSILFETFSGSLRILRLAHIDMLQSVDVNEGSIDLDPSYITLSSLNFLTHLTLPPVAVWLQAKQQWLPDLLSTITSTPNLEELNIHLLFSPISIKVQLDAVVWSTVDLILGRKLGEESECGVGNGLRAGRRGSMKGYAFANLEVVKITSADFNPGRPPLDGEARLRIKEWLVGYMPRIYERRVLQVPLGD</sequence>